<sequence length="173" mass="19742">MQEIEKIVEAVIFVSEEPVTAEEIAKKLEIEIEEVKLALEKVKQNFANRGIILEEVAEGYKFYTNPEIANFVKRFVEDKPIKLSRHLLEVLAIVAYKQPVSKREIETIRGKTSDGAIKSLLEKRLIEVVGRKKGPGRAKLYGTTKEFLIHFGLKSLKELPSFDLEEIIEEGMD</sequence>
<evidence type="ECO:0000313" key="5">
    <source>
        <dbReference type="EMBL" id="SNR77965.1"/>
    </source>
</evidence>
<dbReference type="PANTHER" id="PTHR34298">
    <property type="entry name" value="SEGREGATION AND CONDENSATION PROTEIN B"/>
    <property type="match status" value="1"/>
</dbReference>
<gene>
    <name evidence="5" type="ORF">SAMN06265340_10644</name>
</gene>
<dbReference type="AlphaFoldDB" id="A0A238Z3B9"/>
<dbReference type="InterPro" id="IPR036388">
    <property type="entry name" value="WH-like_DNA-bd_sf"/>
</dbReference>
<name>A0A238Z3B9_9BACT</name>
<dbReference type="Pfam" id="PF04079">
    <property type="entry name" value="SMC_ScpB"/>
    <property type="match status" value="1"/>
</dbReference>
<evidence type="ECO:0000256" key="1">
    <source>
        <dbReference type="ARBA" id="ARBA00022490"/>
    </source>
</evidence>
<protein>
    <submittedName>
        <fullName evidence="5">Condensin subunit ScpB</fullName>
    </submittedName>
</protein>
<evidence type="ECO:0000256" key="4">
    <source>
        <dbReference type="ARBA" id="ARBA00023306"/>
    </source>
</evidence>
<dbReference type="PIRSF" id="PIRSF019345">
    <property type="entry name" value="ScpB"/>
    <property type="match status" value="1"/>
</dbReference>
<accession>A0A238Z3B9</accession>
<dbReference type="InterPro" id="IPR036390">
    <property type="entry name" value="WH_DNA-bd_sf"/>
</dbReference>
<organism evidence="5 6">
    <name type="scientific">Desulfurobacterium atlanticum</name>
    <dbReference type="NCBI Taxonomy" id="240169"/>
    <lineage>
        <taxon>Bacteria</taxon>
        <taxon>Pseudomonadati</taxon>
        <taxon>Aquificota</taxon>
        <taxon>Aquificia</taxon>
        <taxon>Desulfurobacteriales</taxon>
        <taxon>Desulfurobacteriaceae</taxon>
        <taxon>Desulfurobacterium</taxon>
    </lineage>
</organism>
<dbReference type="GO" id="GO:0051301">
    <property type="term" value="P:cell division"/>
    <property type="evidence" value="ECO:0007669"/>
    <property type="project" value="UniProtKB-KW"/>
</dbReference>
<dbReference type="EMBL" id="FZOB01000006">
    <property type="protein sequence ID" value="SNR77965.1"/>
    <property type="molecule type" value="Genomic_DNA"/>
</dbReference>
<dbReference type="OrthoDB" id="9806226at2"/>
<evidence type="ECO:0000256" key="2">
    <source>
        <dbReference type="ARBA" id="ARBA00022618"/>
    </source>
</evidence>
<evidence type="ECO:0000256" key="3">
    <source>
        <dbReference type="ARBA" id="ARBA00022829"/>
    </source>
</evidence>
<dbReference type="NCBIfam" id="TIGR00281">
    <property type="entry name" value="SMC-Scp complex subunit ScpB"/>
    <property type="match status" value="1"/>
</dbReference>
<keyword evidence="6" id="KW-1185">Reference proteome</keyword>
<keyword evidence="2" id="KW-0132">Cell division</keyword>
<dbReference type="PANTHER" id="PTHR34298:SF2">
    <property type="entry name" value="SEGREGATION AND CONDENSATION PROTEIN B"/>
    <property type="match status" value="1"/>
</dbReference>
<dbReference type="InterPro" id="IPR005234">
    <property type="entry name" value="ScpB_csome_segregation"/>
</dbReference>
<dbReference type="Proteomes" id="UP000198405">
    <property type="component" value="Unassembled WGS sequence"/>
</dbReference>
<dbReference type="RefSeq" id="WP_089323078.1">
    <property type="nucleotide sequence ID" value="NZ_FZOB01000006.1"/>
</dbReference>
<reference evidence="6" key="1">
    <citation type="submission" date="2017-06" db="EMBL/GenBank/DDBJ databases">
        <authorList>
            <person name="Varghese N."/>
            <person name="Submissions S."/>
        </authorList>
    </citation>
    <scope>NUCLEOTIDE SEQUENCE [LARGE SCALE GENOMIC DNA]</scope>
    <source>
        <strain evidence="6">DSM 15668</strain>
    </source>
</reference>
<dbReference type="SUPFAM" id="SSF46785">
    <property type="entry name" value="Winged helix' DNA-binding domain"/>
    <property type="match status" value="2"/>
</dbReference>
<proteinExistence type="predicted"/>
<dbReference type="Gene3D" id="1.10.10.10">
    <property type="entry name" value="Winged helix-like DNA-binding domain superfamily/Winged helix DNA-binding domain"/>
    <property type="match status" value="2"/>
</dbReference>
<dbReference type="GO" id="GO:0051304">
    <property type="term" value="P:chromosome separation"/>
    <property type="evidence" value="ECO:0007669"/>
    <property type="project" value="InterPro"/>
</dbReference>
<keyword evidence="1" id="KW-0963">Cytoplasm</keyword>
<evidence type="ECO:0000313" key="6">
    <source>
        <dbReference type="Proteomes" id="UP000198405"/>
    </source>
</evidence>
<keyword evidence="4" id="KW-0131">Cell cycle</keyword>
<keyword evidence="3" id="KW-0159">Chromosome partition</keyword>